<keyword evidence="6 10" id="KW-0067">ATP-binding</keyword>
<dbReference type="AlphaFoldDB" id="A0A174KZU9"/>
<evidence type="ECO:0000313" key="11">
    <source>
        <dbReference type="Proteomes" id="UP000095544"/>
    </source>
</evidence>
<dbReference type="InterPro" id="IPR050107">
    <property type="entry name" value="ABC_carbohydrate_import_ATPase"/>
</dbReference>
<dbReference type="InterPro" id="IPR003593">
    <property type="entry name" value="AAA+_ATPase"/>
</dbReference>
<dbReference type="PROSITE" id="PS50893">
    <property type="entry name" value="ABC_TRANSPORTER_2"/>
    <property type="match status" value="2"/>
</dbReference>
<dbReference type="GO" id="GO:0005524">
    <property type="term" value="F:ATP binding"/>
    <property type="evidence" value="ECO:0007669"/>
    <property type="project" value="UniProtKB-KW"/>
</dbReference>
<evidence type="ECO:0000256" key="5">
    <source>
        <dbReference type="ARBA" id="ARBA00022741"/>
    </source>
</evidence>
<proteinExistence type="predicted"/>
<accession>A0A174KZU9</accession>
<dbReference type="InterPro" id="IPR027417">
    <property type="entry name" value="P-loop_NTPase"/>
</dbReference>
<reference evidence="10 11" key="1">
    <citation type="submission" date="2015-09" db="EMBL/GenBank/DDBJ databases">
        <authorList>
            <consortium name="Pathogen Informatics"/>
        </authorList>
    </citation>
    <scope>NUCLEOTIDE SEQUENCE [LARGE SCALE GENOMIC DNA]</scope>
    <source>
        <strain evidence="10 11">2789STDY5834876</strain>
    </source>
</reference>
<evidence type="ECO:0000259" key="9">
    <source>
        <dbReference type="PROSITE" id="PS50893"/>
    </source>
</evidence>
<dbReference type="CDD" id="cd03215">
    <property type="entry name" value="ABC_Carb_Monos_II"/>
    <property type="match status" value="1"/>
</dbReference>
<keyword evidence="3" id="KW-0762">Sugar transport</keyword>
<keyword evidence="5" id="KW-0547">Nucleotide-binding</keyword>
<gene>
    <name evidence="10" type="primary">rbsA_11</name>
    <name evidence="10" type="ORF">ERS852491_04414</name>
</gene>
<organism evidence="10 11">
    <name type="scientific">Faecalicatena contorta</name>
    <dbReference type="NCBI Taxonomy" id="39482"/>
    <lineage>
        <taxon>Bacteria</taxon>
        <taxon>Bacillati</taxon>
        <taxon>Bacillota</taxon>
        <taxon>Clostridia</taxon>
        <taxon>Lachnospirales</taxon>
        <taxon>Lachnospiraceae</taxon>
        <taxon>Faecalicatena</taxon>
    </lineage>
</organism>
<evidence type="ECO:0000256" key="2">
    <source>
        <dbReference type="ARBA" id="ARBA00022475"/>
    </source>
</evidence>
<dbReference type="SUPFAM" id="SSF52540">
    <property type="entry name" value="P-loop containing nucleoside triphosphate hydrolases"/>
    <property type="match status" value="2"/>
</dbReference>
<evidence type="ECO:0000256" key="1">
    <source>
        <dbReference type="ARBA" id="ARBA00022448"/>
    </source>
</evidence>
<keyword evidence="1" id="KW-0813">Transport</keyword>
<keyword evidence="4" id="KW-0677">Repeat</keyword>
<dbReference type="PROSITE" id="PS00211">
    <property type="entry name" value="ABC_TRANSPORTER_1"/>
    <property type="match status" value="1"/>
</dbReference>
<dbReference type="PANTHER" id="PTHR43790">
    <property type="entry name" value="CARBOHYDRATE TRANSPORT ATP-BINDING PROTEIN MG119-RELATED"/>
    <property type="match status" value="1"/>
</dbReference>
<evidence type="ECO:0000256" key="8">
    <source>
        <dbReference type="ARBA" id="ARBA00023136"/>
    </source>
</evidence>
<name>A0A174KZU9_9FIRM</name>
<sequence>MEGGRTLAEKRNAVVLRGLKKYFPGTKALDWGADDAIEIKEGEIHGLVGENGAGKSTTFQILMGIYDKTDGEMELFGKPYNPRNVHDAEEAGVAIIMQQPNFANNLTVAENIFLGQDKRFTNKAGLIDWKKQFAAAGEILHRFKYDHIKPTDLLSDLGFEETKQVEIARALSTNPKVLLVDETSAAISKSSVENLYQLLREQRDNGCAIIYISHFIEEVYDLCDRVSILRDGKLITKMEVNESVSPDLIIQNMVGRDVSDAVYRSDDNSSIGDVMLETKGLTRAGEFEDISIQIHAGEIVGIAGIGGCGSESFGKALFGYDQVDRGEIYFKGQSVKINSPLEAMRNGIGYIPKDRDKEGLFLIYDSTMNISSGNMKNVSRHAIINHKKEKKIAVDSIKRFLIKTPSEATPVSDLSGGNRQKVAISKWVVNESEFLIVNSPTRGVDVGAKYEIYKILEDLKNQGKGILLISDELPELIGMSDRVYCFRRGKVSGEFSRDTFTEERLAVQMV</sequence>
<evidence type="ECO:0000256" key="7">
    <source>
        <dbReference type="ARBA" id="ARBA00022967"/>
    </source>
</evidence>
<keyword evidence="7" id="KW-1278">Translocase</keyword>
<dbReference type="EMBL" id="CYZU01000061">
    <property type="protein sequence ID" value="CUP15697.1"/>
    <property type="molecule type" value="Genomic_DNA"/>
</dbReference>
<dbReference type="OrthoDB" id="9771863at2"/>
<evidence type="ECO:0000256" key="4">
    <source>
        <dbReference type="ARBA" id="ARBA00022737"/>
    </source>
</evidence>
<dbReference type="PANTHER" id="PTHR43790:SF3">
    <property type="entry name" value="D-ALLOSE IMPORT ATP-BINDING PROTEIN ALSA-RELATED"/>
    <property type="match status" value="1"/>
</dbReference>
<dbReference type="CDD" id="cd03216">
    <property type="entry name" value="ABC_Carb_Monos_I"/>
    <property type="match status" value="1"/>
</dbReference>
<dbReference type="InterPro" id="IPR017871">
    <property type="entry name" value="ABC_transporter-like_CS"/>
</dbReference>
<dbReference type="STRING" id="39482.ERS852491_04414"/>
<keyword evidence="2" id="KW-1003">Cell membrane</keyword>
<dbReference type="GO" id="GO:0016887">
    <property type="term" value="F:ATP hydrolysis activity"/>
    <property type="evidence" value="ECO:0007669"/>
    <property type="project" value="InterPro"/>
</dbReference>
<evidence type="ECO:0000313" key="10">
    <source>
        <dbReference type="EMBL" id="CUP15697.1"/>
    </source>
</evidence>
<dbReference type="Proteomes" id="UP000095544">
    <property type="component" value="Unassembled WGS sequence"/>
</dbReference>
<protein>
    <submittedName>
        <fullName evidence="10">Ribose import ATP-binding protein RbsA</fullName>
        <ecNumber evidence="10">3.6.3.17</ecNumber>
    </submittedName>
</protein>
<dbReference type="Pfam" id="PF00005">
    <property type="entry name" value="ABC_tran"/>
    <property type="match status" value="2"/>
</dbReference>
<evidence type="ECO:0000256" key="3">
    <source>
        <dbReference type="ARBA" id="ARBA00022597"/>
    </source>
</evidence>
<dbReference type="InterPro" id="IPR003439">
    <property type="entry name" value="ABC_transporter-like_ATP-bd"/>
</dbReference>
<feature type="domain" description="ABC transporter" evidence="9">
    <location>
        <begin position="14"/>
        <end position="256"/>
    </location>
</feature>
<keyword evidence="8" id="KW-0472">Membrane</keyword>
<evidence type="ECO:0000256" key="6">
    <source>
        <dbReference type="ARBA" id="ARBA00022840"/>
    </source>
</evidence>
<feature type="domain" description="ABC transporter" evidence="9">
    <location>
        <begin position="269"/>
        <end position="509"/>
    </location>
</feature>
<dbReference type="EC" id="3.6.3.17" evidence="10"/>
<keyword evidence="10" id="KW-0378">Hydrolase</keyword>
<dbReference type="Gene3D" id="3.40.50.300">
    <property type="entry name" value="P-loop containing nucleotide triphosphate hydrolases"/>
    <property type="match status" value="2"/>
</dbReference>
<dbReference type="SMART" id="SM00382">
    <property type="entry name" value="AAA"/>
    <property type="match status" value="2"/>
</dbReference>